<evidence type="ECO:0000259" key="6">
    <source>
        <dbReference type="Pfam" id="PF01368"/>
    </source>
</evidence>
<dbReference type="NCBIfam" id="TIGR00644">
    <property type="entry name" value="recJ"/>
    <property type="match status" value="1"/>
</dbReference>
<keyword evidence="4" id="KW-0378">Hydrolase</keyword>
<keyword evidence="5 9" id="KW-0269">Exonuclease</keyword>
<dbReference type="Gene3D" id="3.90.1640.30">
    <property type="match status" value="1"/>
</dbReference>
<proteinExistence type="inferred from homology"/>
<feature type="domain" description="DHHA1" evidence="7">
    <location>
        <begin position="345"/>
        <end position="440"/>
    </location>
</feature>
<dbReference type="GO" id="GO:0003676">
    <property type="term" value="F:nucleic acid binding"/>
    <property type="evidence" value="ECO:0007669"/>
    <property type="project" value="InterPro"/>
</dbReference>
<evidence type="ECO:0000256" key="4">
    <source>
        <dbReference type="ARBA" id="ARBA00022801"/>
    </source>
</evidence>
<evidence type="ECO:0000259" key="8">
    <source>
        <dbReference type="Pfam" id="PF17768"/>
    </source>
</evidence>
<gene>
    <name evidence="9" type="primary">recJ</name>
    <name evidence="9" type="ORF">H8702_11435</name>
</gene>
<sequence>MSVKNWNFTKIDNILAKTLAQECGISQMVAEILVSRGITSYAQADVFLNDEQVLEDPFSLIDMDRAVQRISRALEQDEPIVVYGDYDCDGVTSTAILYSYLSMLGAQVSYYIPKRETEGYGLNREAIGRLAEQGASLIITVDNGISALDEIRYANELGLTVIVTDHHQVGEELPEAYAVVDPHRPDCPSEFKHLAGVGVAFKLVTALENGDYDSTLEQFSDLLAIGTIGDIVPLVGENRTLVRIGLEAVAHTDNIGLAALMETAGISPQKLTAQNVAFGIVPRINAAGRMKDAAIAAELLLCDDPERAQILAQEVDTLNQKRRSLEDGIMRDIEAMIAEDPSLLNNRVLALYHEDWHPGIIGIVASKVLERYGKPVLLMSAENGQLRGSARSVEFFSLYQMLTACEKTLTQYGGHTQAAGFSLPEANFAEFYRDIEAYARKEYPVMPAFSYEVDRVLHPQELGLEQIRELSVLEPFGAANQVPLFCIKKAVLRGISPVSENRHLRLKMQYGGMEITAMYFGMSTDRFLFRVGETLDFLCNISINPYNGREYLSVMIKDIRPSGFEQKKFFNAKAYYEMYRRDEEITPQIRHRMIPNRDQTAVVYKYLRKCGAYTGEVELLYSAFPMLNYCQYRVILDVLEELGLIRVSPLLDRIDLCDCDHKVDLEAAPTLRRLKGS</sequence>
<dbReference type="PANTHER" id="PTHR30255">
    <property type="entry name" value="SINGLE-STRANDED-DNA-SPECIFIC EXONUCLEASE RECJ"/>
    <property type="match status" value="1"/>
</dbReference>
<dbReference type="Gene3D" id="3.10.310.30">
    <property type="match status" value="1"/>
</dbReference>
<dbReference type="SUPFAM" id="SSF64182">
    <property type="entry name" value="DHH phosphoesterases"/>
    <property type="match status" value="1"/>
</dbReference>
<dbReference type="InterPro" id="IPR001667">
    <property type="entry name" value="DDH_dom"/>
</dbReference>
<dbReference type="InterPro" id="IPR041122">
    <property type="entry name" value="RecJ_OB"/>
</dbReference>
<organism evidence="9 10">
    <name type="scientific">Massiliimalia timonensis</name>
    <dbReference type="NCBI Taxonomy" id="1987501"/>
    <lineage>
        <taxon>Bacteria</taxon>
        <taxon>Bacillati</taxon>
        <taxon>Bacillota</taxon>
        <taxon>Clostridia</taxon>
        <taxon>Eubacteriales</taxon>
        <taxon>Oscillospiraceae</taxon>
        <taxon>Massiliimalia</taxon>
    </lineage>
</organism>
<dbReference type="GO" id="GO:0006281">
    <property type="term" value="P:DNA repair"/>
    <property type="evidence" value="ECO:0007669"/>
    <property type="project" value="InterPro"/>
</dbReference>
<comment type="caution">
    <text evidence="9">The sequence shown here is derived from an EMBL/GenBank/DDBJ whole genome shotgun (WGS) entry which is preliminary data.</text>
</comment>
<name>A0A8J6PGQ3_9FIRM</name>
<dbReference type="InterPro" id="IPR004610">
    <property type="entry name" value="RecJ"/>
</dbReference>
<dbReference type="InterPro" id="IPR003156">
    <property type="entry name" value="DHHA1_dom"/>
</dbReference>
<protein>
    <recommendedName>
        <fullName evidence="2">Single-stranded-DNA-specific exonuclease RecJ</fullName>
    </recommendedName>
</protein>
<comment type="similarity">
    <text evidence="1">Belongs to the RecJ family.</text>
</comment>
<reference evidence="9" key="1">
    <citation type="submission" date="2020-08" db="EMBL/GenBank/DDBJ databases">
        <title>Genome public.</title>
        <authorList>
            <person name="Liu C."/>
            <person name="Sun Q."/>
        </authorList>
    </citation>
    <scope>NUCLEOTIDE SEQUENCE</scope>
    <source>
        <strain evidence="9">NSJ-15</strain>
    </source>
</reference>
<dbReference type="Pfam" id="PF02272">
    <property type="entry name" value="DHHA1"/>
    <property type="match status" value="1"/>
</dbReference>
<dbReference type="PANTHER" id="PTHR30255:SF2">
    <property type="entry name" value="SINGLE-STRANDED-DNA-SPECIFIC EXONUCLEASE RECJ"/>
    <property type="match status" value="1"/>
</dbReference>
<evidence type="ECO:0000256" key="5">
    <source>
        <dbReference type="ARBA" id="ARBA00022839"/>
    </source>
</evidence>
<dbReference type="AlphaFoldDB" id="A0A8J6PGQ3"/>
<evidence type="ECO:0000313" key="9">
    <source>
        <dbReference type="EMBL" id="MBC8611702.1"/>
    </source>
</evidence>
<dbReference type="GO" id="GO:0006310">
    <property type="term" value="P:DNA recombination"/>
    <property type="evidence" value="ECO:0007669"/>
    <property type="project" value="InterPro"/>
</dbReference>
<evidence type="ECO:0000259" key="7">
    <source>
        <dbReference type="Pfam" id="PF02272"/>
    </source>
</evidence>
<dbReference type="InterPro" id="IPR038763">
    <property type="entry name" value="DHH_sf"/>
</dbReference>
<dbReference type="GO" id="GO:0008409">
    <property type="term" value="F:5'-3' exonuclease activity"/>
    <property type="evidence" value="ECO:0007669"/>
    <property type="project" value="InterPro"/>
</dbReference>
<evidence type="ECO:0000256" key="3">
    <source>
        <dbReference type="ARBA" id="ARBA00022722"/>
    </source>
</evidence>
<dbReference type="Pfam" id="PF17768">
    <property type="entry name" value="RecJ_OB"/>
    <property type="match status" value="1"/>
</dbReference>
<keyword evidence="10" id="KW-1185">Reference proteome</keyword>
<accession>A0A8J6PGQ3</accession>
<feature type="domain" description="RecJ OB" evidence="8">
    <location>
        <begin position="453"/>
        <end position="558"/>
    </location>
</feature>
<dbReference type="Proteomes" id="UP000632659">
    <property type="component" value="Unassembled WGS sequence"/>
</dbReference>
<evidence type="ECO:0000313" key="10">
    <source>
        <dbReference type="Proteomes" id="UP000632659"/>
    </source>
</evidence>
<dbReference type="EMBL" id="JACRTL010000007">
    <property type="protein sequence ID" value="MBC8611702.1"/>
    <property type="molecule type" value="Genomic_DNA"/>
</dbReference>
<feature type="domain" description="DDH" evidence="6">
    <location>
        <begin position="80"/>
        <end position="227"/>
    </location>
</feature>
<dbReference type="InterPro" id="IPR051673">
    <property type="entry name" value="SSDNA_exonuclease_RecJ"/>
</dbReference>
<dbReference type="Pfam" id="PF01368">
    <property type="entry name" value="DHH"/>
    <property type="match status" value="1"/>
</dbReference>
<evidence type="ECO:0000256" key="1">
    <source>
        <dbReference type="ARBA" id="ARBA00005915"/>
    </source>
</evidence>
<evidence type="ECO:0000256" key="2">
    <source>
        <dbReference type="ARBA" id="ARBA00019841"/>
    </source>
</evidence>
<dbReference type="RefSeq" id="WP_187536735.1">
    <property type="nucleotide sequence ID" value="NZ_JACRTL010000007.1"/>
</dbReference>
<keyword evidence="3" id="KW-0540">Nuclease</keyword>